<dbReference type="EMBL" id="JAVHJS010000018">
    <property type="protein sequence ID" value="KAK2829098.1"/>
    <property type="molecule type" value="Genomic_DNA"/>
</dbReference>
<reference evidence="1" key="1">
    <citation type="submission" date="2023-08" db="EMBL/GenBank/DDBJ databases">
        <title>Pelteobagrus vachellii genome.</title>
        <authorList>
            <person name="Liu H."/>
        </authorList>
    </citation>
    <scope>NUCLEOTIDE SEQUENCE</scope>
    <source>
        <strain evidence="1">PRFRI_2022a</strain>
        <tissue evidence="1">Muscle</tissue>
    </source>
</reference>
<proteinExistence type="predicted"/>
<keyword evidence="2" id="KW-1185">Reference proteome</keyword>
<dbReference type="Proteomes" id="UP001187315">
    <property type="component" value="Unassembled WGS sequence"/>
</dbReference>
<gene>
    <name evidence="1" type="ORF">Q7C36_017088</name>
</gene>
<accession>A0AA88M2A9</accession>
<protein>
    <submittedName>
        <fullName evidence="1">Uncharacterized protein</fullName>
    </submittedName>
</protein>
<evidence type="ECO:0000313" key="1">
    <source>
        <dbReference type="EMBL" id="KAK2829098.1"/>
    </source>
</evidence>
<dbReference type="AlphaFoldDB" id="A0AA88M2A9"/>
<comment type="caution">
    <text evidence="1">The sequence shown here is derived from an EMBL/GenBank/DDBJ whole genome shotgun (WGS) entry which is preliminary data.</text>
</comment>
<organism evidence="1 2">
    <name type="scientific">Tachysurus vachellii</name>
    <name type="common">Darkbarbel catfish</name>
    <name type="synonym">Pelteobagrus vachellii</name>
    <dbReference type="NCBI Taxonomy" id="175792"/>
    <lineage>
        <taxon>Eukaryota</taxon>
        <taxon>Metazoa</taxon>
        <taxon>Chordata</taxon>
        <taxon>Craniata</taxon>
        <taxon>Vertebrata</taxon>
        <taxon>Euteleostomi</taxon>
        <taxon>Actinopterygii</taxon>
        <taxon>Neopterygii</taxon>
        <taxon>Teleostei</taxon>
        <taxon>Ostariophysi</taxon>
        <taxon>Siluriformes</taxon>
        <taxon>Bagridae</taxon>
        <taxon>Tachysurus</taxon>
    </lineage>
</organism>
<sequence length="107" mass="12587">MMGLRVTQYYIFVIRDFCVSSDEIRLDQSPAVVKRPGETVKISLLFTDGIFWFTNWMPTHTEIRATRKFQYTSSYKTKKTTHISEIADSPRQQQQNNIVLVLNKPRE</sequence>
<evidence type="ECO:0000313" key="2">
    <source>
        <dbReference type="Proteomes" id="UP001187315"/>
    </source>
</evidence>
<name>A0AA88M2A9_TACVA</name>